<evidence type="ECO:0000313" key="10">
    <source>
        <dbReference type="EMBL" id="KZP26044.1"/>
    </source>
</evidence>
<protein>
    <recommendedName>
        <fullName evidence="3">Conserved oligomeric Golgi complex subunit 7</fullName>
    </recommendedName>
    <alternativeName>
        <fullName evidence="8">Component of oligomeric Golgi complex 7</fullName>
    </alternativeName>
</protein>
<sequence>MVSLQNQLEASLSSALVAAINSQDVAVCRNFFSIFSNIQRESEFRNYYNGSRRSSVVGMWQSAQLSDCDPTSPSPAASSPPITFAAFLSTFYTSFLATLNAERASIPSIFPDPALTLSTLVTSTLSALQPTFAERFASVLSHHGTTALLQLIAAYKATEEFAADLEKIVEKIQYTALVTSPIPSQEDSPPSLQRQKSHPRRRSSRMSISWRPNPRTKTSGDGLMLDAGRELDWDQELFQPFLDFQVDYGTLERRLLEAALDEIVSQDSRADITESDRARVLRERAVDVFSVADQSLARCLTFTHGYGALGLVRALDHFLRSFIDAWTADMARTGAVVSGSGSGEDLADLDYTAQDWGEIQMSLHVLSAARAVHERLVLFEGKLRGSLTQVATSFRLARSDPSGLSVSGTTKGAGLLLIQSSLNSAELHELLKSVEADSQRTTPLLVEARAGISTFARTCQRSLQDTILSPLRKPLTAYSTLALWSAVPEPKRPNELFVPTFSLSPTDVVQRLAEGLLNLPRLFEVYADDDALTFSLETLPFIDVELLKSLQEAPESSPQAAPGHMRRASLAPTMRSAGLSPEAVASAWLSSLGHSILQHLTSQILPKIRTLTPPGAAQLSADLGYLSNIVRAINVEYGELDRWKEYVSLGDEEGIKGGGERRGDTVWAQVARMRGWA</sequence>
<name>A0A166PFW4_9AGAM</name>
<evidence type="ECO:0000256" key="2">
    <source>
        <dbReference type="ARBA" id="ARBA00005831"/>
    </source>
</evidence>
<evidence type="ECO:0000256" key="6">
    <source>
        <dbReference type="ARBA" id="ARBA00023034"/>
    </source>
</evidence>
<gene>
    <name evidence="10" type="ORF">FIBSPDRAFT_855337</name>
</gene>
<dbReference type="GO" id="GO:0000139">
    <property type="term" value="C:Golgi membrane"/>
    <property type="evidence" value="ECO:0007669"/>
    <property type="project" value="UniProtKB-SubCell"/>
</dbReference>
<evidence type="ECO:0000256" key="5">
    <source>
        <dbReference type="ARBA" id="ARBA00022927"/>
    </source>
</evidence>
<keyword evidence="7" id="KW-0472">Membrane</keyword>
<dbReference type="EMBL" id="KV417517">
    <property type="protein sequence ID" value="KZP26044.1"/>
    <property type="molecule type" value="Genomic_DNA"/>
</dbReference>
<keyword evidence="5" id="KW-0653">Protein transport</keyword>
<dbReference type="AlphaFoldDB" id="A0A166PFW4"/>
<proteinExistence type="inferred from homology"/>
<dbReference type="PANTHER" id="PTHR21443:SF0">
    <property type="entry name" value="CONSERVED OLIGOMERIC GOLGI COMPLEX SUBUNIT 7"/>
    <property type="match status" value="1"/>
</dbReference>
<dbReference type="OrthoDB" id="249612at2759"/>
<organism evidence="10 11">
    <name type="scientific">Athelia psychrophila</name>
    <dbReference type="NCBI Taxonomy" id="1759441"/>
    <lineage>
        <taxon>Eukaryota</taxon>
        <taxon>Fungi</taxon>
        <taxon>Dikarya</taxon>
        <taxon>Basidiomycota</taxon>
        <taxon>Agaricomycotina</taxon>
        <taxon>Agaricomycetes</taxon>
        <taxon>Agaricomycetidae</taxon>
        <taxon>Atheliales</taxon>
        <taxon>Atheliaceae</taxon>
        <taxon>Athelia</taxon>
    </lineage>
</organism>
<evidence type="ECO:0000256" key="7">
    <source>
        <dbReference type="ARBA" id="ARBA00023136"/>
    </source>
</evidence>
<evidence type="ECO:0000313" key="11">
    <source>
        <dbReference type="Proteomes" id="UP000076532"/>
    </source>
</evidence>
<dbReference type="Pfam" id="PF10191">
    <property type="entry name" value="COG7"/>
    <property type="match status" value="2"/>
</dbReference>
<dbReference type="GO" id="GO:0006890">
    <property type="term" value="P:retrograde vesicle-mediated transport, Golgi to endoplasmic reticulum"/>
    <property type="evidence" value="ECO:0007669"/>
    <property type="project" value="TreeGrafter"/>
</dbReference>
<keyword evidence="6" id="KW-0333">Golgi apparatus</keyword>
<feature type="compositionally biased region" description="Basic residues" evidence="9">
    <location>
        <begin position="195"/>
        <end position="204"/>
    </location>
</feature>
<dbReference type="GO" id="GO:0007030">
    <property type="term" value="P:Golgi organization"/>
    <property type="evidence" value="ECO:0007669"/>
    <property type="project" value="TreeGrafter"/>
</dbReference>
<feature type="region of interest" description="Disordered" evidence="9">
    <location>
        <begin position="180"/>
        <end position="222"/>
    </location>
</feature>
<comment type="subcellular location">
    <subcellularLocation>
        <location evidence="1">Golgi apparatus membrane</location>
        <topology evidence="1">Peripheral membrane protein</topology>
    </subcellularLocation>
</comment>
<evidence type="ECO:0000256" key="4">
    <source>
        <dbReference type="ARBA" id="ARBA00022448"/>
    </source>
</evidence>
<dbReference type="PANTHER" id="PTHR21443">
    <property type="entry name" value="CONSERVED OLIGOMERIC GOLGI COMPLEX COMPONENT 7"/>
    <property type="match status" value="1"/>
</dbReference>
<dbReference type="InterPro" id="IPR019335">
    <property type="entry name" value="COG7"/>
</dbReference>
<feature type="compositionally biased region" description="Polar residues" evidence="9">
    <location>
        <begin position="180"/>
        <end position="194"/>
    </location>
</feature>
<evidence type="ECO:0000256" key="1">
    <source>
        <dbReference type="ARBA" id="ARBA00004395"/>
    </source>
</evidence>
<feature type="non-terminal residue" evidence="10">
    <location>
        <position position="1"/>
    </location>
</feature>
<keyword evidence="11" id="KW-1185">Reference proteome</keyword>
<dbReference type="GO" id="GO:0017119">
    <property type="term" value="C:Golgi transport complex"/>
    <property type="evidence" value="ECO:0007669"/>
    <property type="project" value="InterPro"/>
</dbReference>
<evidence type="ECO:0000256" key="3">
    <source>
        <dbReference type="ARBA" id="ARBA00020984"/>
    </source>
</evidence>
<dbReference type="Proteomes" id="UP000076532">
    <property type="component" value="Unassembled WGS sequence"/>
</dbReference>
<reference evidence="10 11" key="1">
    <citation type="journal article" date="2016" name="Mol. Biol. Evol.">
        <title>Comparative Genomics of Early-Diverging Mushroom-Forming Fungi Provides Insights into the Origins of Lignocellulose Decay Capabilities.</title>
        <authorList>
            <person name="Nagy L.G."/>
            <person name="Riley R."/>
            <person name="Tritt A."/>
            <person name="Adam C."/>
            <person name="Daum C."/>
            <person name="Floudas D."/>
            <person name="Sun H."/>
            <person name="Yadav J.S."/>
            <person name="Pangilinan J."/>
            <person name="Larsson K.H."/>
            <person name="Matsuura K."/>
            <person name="Barry K."/>
            <person name="Labutti K."/>
            <person name="Kuo R."/>
            <person name="Ohm R.A."/>
            <person name="Bhattacharya S.S."/>
            <person name="Shirouzu T."/>
            <person name="Yoshinaga Y."/>
            <person name="Martin F.M."/>
            <person name="Grigoriev I.V."/>
            <person name="Hibbett D.S."/>
        </authorList>
    </citation>
    <scope>NUCLEOTIDE SEQUENCE [LARGE SCALE GENOMIC DNA]</scope>
    <source>
        <strain evidence="10 11">CBS 109695</strain>
    </source>
</reference>
<dbReference type="GO" id="GO:0006886">
    <property type="term" value="P:intracellular protein transport"/>
    <property type="evidence" value="ECO:0007669"/>
    <property type="project" value="InterPro"/>
</dbReference>
<evidence type="ECO:0000256" key="8">
    <source>
        <dbReference type="ARBA" id="ARBA00031345"/>
    </source>
</evidence>
<accession>A0A166PFW4</accession>
<evidence type="ECO:0000256" key="9">
    <source>
        <dbReference type="SAM" id="MobiDB-lite"/>
    </source>
</evidence>
<comment type="similarity">
    <text evidence="2">Belongs to the COG7 family.</text>
</comment>
<keyword evidence="4" id="KW-0813">Transport</keyword>
<dbReference type="STRING" id="436010.A0A166PFW4"/>